<dbReference type="InterPro" id="IPR005818">
    <property type="entry name" value="Histone_H1/H5_H15"/>
</dbReference>
<dbReference type="InterPro" id="IPR036390">
    <property type="entry name" value="WH_DNA-bd_sf"/>
</dbReference>
<dbReference type="PANTHER" id="PTHR11467:SF20">
    <property type="entry name" value="H15 DOMAIN-CONTAINING PROTEIN-RELATED"/>
    <property type="match status" value="1"/>
</dbReference>
<keyword evidence="4 7" id="KW-0158">Chromosome</keyword>
<dbReference type="HOGENOM" id="CLU_1526760_0_0_1"/>
<accession>N6UM14</accession>
<evidence type="ECO:0000256" key="5">
    <source>
        <dbReference type="ARBA" id="ARBA00023125"/>
    </source>
</evidence>
<dbReference type="STRING" id="77166.N6UM14"/>
<feature type="region of interest" description="Disordered" evidence="8">
    <location>
        <begin position="111"/>
        <end position="176"/>
    </location>
</feature>
<dbReference type="Gene3D" id="1.10.10.10">
    <property type="entry name" value="Winged helix-like DNA-binding domain superfamily/Winged helix DNA-binding domain"/>
    <property type="match status" value="1"/>
</dbReference>
<organism evidence="10">
    <name type="scientific">Dendroctonus ponderosae</name>
    <name type="common">Mountain pine beetle</name>
    <dbReference type="NCBI Taxonomy" id="77166"/>
    <lineage>
        <taxon>Eukaryota</taxon>
        <taxon>Metazoa</taxon>
        <taxon>Ecdysozoa</taxon>
        <taxon>Arthropoda</taxon>
        <taxon>Hexapoda</taxon>
        <taxon>Insecta</taxon>
        <taxon>Pterygota</taxon>
        <taxon>Neoptera</taxon>
        <taxon>Endopterygota</taxon>
        <taxon>Coleoptera</taxon>
        <taxon>Polyphaga</taxon>
        <taxon>Cucujiformia</taxon>
        <taxon>Curculionidae</taxon>
        <taxon>Scolytinae</taxon>
        <taxon>Dendroctonus</taxon>
    </lineage>
</organism>
<feature type="domain" description="H15" evidence="9">
    <location>
        <begin position="34"/>
        <end position="108"/>
    </location>
</feature>
<dbReference type="PROSITE" id="PS51504">
    <property type="entry name" value="H15"/>
    <property type="match status" value="1"/>
</dbReference>
<dbReference type="GO" id="GO:0031492">
    <property type="term" value="F:nucleosomal DNA binding"/>
    <property type="evidence" value="ECO:0007669"/>
    <property type="project" value="TreeGrafter"/>
</dbReference>
<dbReference type="Proteomes" id="UP000019118">
    <property type="component" value="Unassembled WGS sequence"/>
</dbReference>
<dbReference type="PRINTS" id="PR00624">
    <property type="entry name" value="HISTONEH5"/>
</dbReference>
<dbReference type="GO" id="GO:0000786">
    <property type="term" value="C:nucleosome"/>
    <property type="evidence" value="ECO:0007669"/>
    <property type="project" value="InterPro"/>
</dbReference>
<dbReference type="GO" id="GO:0030527">
    <property type="term" value="F:structural constituent of chromatin"/>
    <property type="evidence" value="ECO:0007669"/>
    <property type="project" value="InterPro"/>
</dbReference>
<comment type="similarity">
    <text evidence="7">Belongs to the histone H1/H5 family.</text>
</comment>
<evidence type="ECO:0000256" key="2">
    <source>
        <dbReference type="ARBA" id="ARBA00004123"/>
    </source>
</evidence>
<evidence type="ECO:0000256" key="6">
    <source>
        <dbReference type="ARBA" id="ARBA00023242"/>
    </source>
</evidence>
<dbReference type="FunFam" id="1.10.10.10:FF:000140">
    <property type="entry name" value="Histone H1.0"/>
    <property type="match status" value="1"/>
</dbReference>
<dbReference type="InterPro" id="IPR036388">
    <property type="entry name" value="WH-like_DNA-bd_sf"/>
</dbReference>
<proteinExistence type="inferred from homology"/>
<keyword evidence="5 7" id="KW-0238">DNA-binding</keyword>
<evidence type="ECO:0000313" key="14">
    <source>
        <dbReference type="Proteomes" id="UP000030742"/>
    </source>
</evidence>
<dbReference type="Proteomes" id="UP000030742">
    <property type="component" value="Unassembled WGS sequence"/>
</dbReference>
<comment type="function">
    <text evidence="1">Histones H1 are necessary for the condensation of nucleosome chains into higher-order structures.</text>
</comment>
<feature type="compositionally biased region" description="Basic residues" evidence="8">
    <location>
        <begin position="10"/>
        <end position="30"/>
    </location>
</feature>
<evidence type="ECO:0000256" key="7">
    <source>
        <dbReference type="RuleBase" id="RU003894"/>
    </source>
</evidence>
<dbReference type="GO" id="GO:0005634">
    <property type="term" value="C:nucleus"/>
    <property type="evidence" value="ECO:0007669"/>
    <property type="project" value="UniProtKB-SubCell"/>
</dbReference>
<dbReference type="GO" id="GO:0030261">
    <property type="term" value="P:chromosome condensation"/>
    <property type="evidence" value="ECO:0007669"/>
    <property type="project" value="TreeGrafter"/>
</dbReference>
<evidence type="ECO:0000256" key="1">
    <source>
        <dbReference type="ARBA" id="ARBA00002809"/>
    </source>
</evidence>
<dbReference type="InterPro" id="IPR005819">
    <property type="entry name" value="H1/H5"/>
</dbReference>
<dbReference type="KEGG" id="dpa:109546540"/>
<dbReference type="EMBL" id="KB740071">
    <property type="protein sequence ID" value="ENN81706.1"/>
    <property type="molecule type" value="Genomic_DNA"/>
</dbReference>
<evidence type="ECO:0000259" key="9">
    <source>
        <dbReference type="PROSITE" id="PS51504"/>
    </source>
</evidence>
<sequence length="176" mass="19278">MLEMQESKAKSTKPIKTKATKSTNKSKKPTPKANHPPVAVMVKKAVETLSSKKGCSVVAIKKYLAANYMVDPDKLIVFIKKFLGKAVENKVFIQTTGKGCTGSFKLAREPSKIKKPAKSHVTARGTKKQTVQKLAEKVKKSSSKSKTPTSKQTSKNDAKNVQGHKRTTVLSKDKHN</sequence>
<comment type="subcellular location">
    <subcellularLocation>
        <location evidence="3">Chromosome</location>
    </subcellularLocation>
    <subcellularLocation>
        <location evidence="2 7">Nucleus</location>
    </subcellularLocation>
</comment>
<evidence type="ECO:0000256" key="3">
    <source>
        <dbReference type="ARBA" id="ARBA00004286"/>
    </source>
</evidence>
<evidence type="ECO:0000313" key="12">
    <source>
        <dbReference type="EnsemblMetazoa" id="XP_019773090.1"/>
    </source>
</evidence>
<dbReference type="SMART" id="SM00526">
    <property type="entry name" value="H15"/>
    <property type="match status" value="1"/>
</dbReference>
<dbReference type="EMBL" id="KB632286">
    <property type="protein sequence ID" value="ERL91437.1"/>
    <property type="molecule type" value="Genomic_DNA"/>
</dbReference>
<dbReference type="PANTHER" id="PTHR11467">
    <property type="entry name" value="HISTONE H1"/>
    <property type="match status" value="1"/>
</dbReference>
<dbReference type="GO" id="GO:0045910">
    <property type="term" value="P:negative regulation of DNA recombination"/>
    <property type="evidence" value="ECO:0007669"/>
    <property type="project" value="TreeGrafter"/>
</dbReference>
<reference evidence="13 14" key="1">
    <citation type="journal article" date="2013" name="Genome Biol.">
        <title>Draft genome of the mountain pine beetle, Dendroctonus ponderosae Hopkins, a major forest pest.</title>
        <authorList>
            <person name="Keeling C.I."/>
            <person name="Yuen M.M."/>
            <person name="Liao N.Y."/>
            <person name="Docking T.R."/>
            <person name="Chan S.K."/>
            <person name="Taylor G.A."/>
            <person name="Palmquist D.L."/>
            <person name="Jackman S.D."/>
            <person name="Nguyen A."/>
            <person name="Li M."/>
            <person name="Henderson H."/>
            <person name="Janes J.K."/>
            <person name="Zhao Y."/>
            <person name="Pandoh P."/>
            <person name="Moore R."/>
            <person name="Sperling F.A."/>
            <person name="Huber D.P."/>
            <person name="Birol I."/>
            <person name="Jones S.J."/>
            <person name="Bohlmann J."/>
        </authorList>
    </citation>
    <scope>NUCLEOTIDE SEQUENCE</scope>
</reference>
<dbReference type="AlphaFoldDB" id="N6UM14"/>
<evidence type="ECO:0000313" key="11">
    <source>
        <dbReference type="EMBL" id="ERL91437.1"/>
    </source>
</evidence>
<keyword evidence="6 7" id="KW-0539">Nucleus</keyword>
<dbReference type="SUPFAM" id="SSF46785">
    <property type="entry name" value="Winged helix' DNA-binding domain"/>
    <property type="match status" value="1"/>
</dbReference>
<evidence type="ECO:0000256" key="8">
    <source>
        <dbReference type="SAM" id="MobiDB-lite"/>
    </source>
</evidence>
<dbReference type="GO" id="GO:0006334">
    <property type="term" value="P:nucleosome assembly"/>
    <property type="evidence" value="ECO:0007669"/>
    <property type="project" value="InterPro"/>
</dbReference>
<gene>
    <name evidence="12" type="primary">109546540</name>
    <name evidence="11" type="ORF">D910_08767</name>
    <name evidence="10" type="ORF">YQE_01911</name>
</gene>
<dbReference type="Pfam" id="PF00538">
    <property type="entry name" value="Linker_histone"/>
    <property type="match status" value="1"/>
</dbReference>
<reference evidence="12" key="2">
    <citation type="submission" date="2024-08" db="UniProtKB">
        <authorList>
            <consortium name="EnsemblMetazoa"/>
        </authorList>
    </citation>
    <scope>IDENTIFICATION</scope>
</reference>
<evidence type="ECO:0000313" key="10">
    <source>
        <dbReference type="EMBL" id="ENN81706.1"/>
    </source>
</evidence>
<protein>
    <recommendedName>
        <fullName evidence="9">H15 domain-containing protein</fullName>
    </recommendedName>
</protein>
<dbReference type="EnsemblMetazoa" id="XM_019917531.1">
    <property type="protein sequence ID" value="XP_019773090.1"/>
    <property type="gene ID" value="LOC109546540"/>
</dbReference>
<evidence type="ECO:0000313" key="13">
    <source>
        <dbReference type="Proteomes" id="UP000019118"/>
    </source>
</evidence>
<dbReference type="CDD" id="cd00073">
    <property type="entry name" value="H15"/>
    <property type="match status" value="1"/>
</dbReference>
<evidence type="ECO:0000256" key="4">
    <source>
        <dbReference type="ARBA" id="ARBA00022454"/>
    </source>
</evidence>
<feature type="compositionally biased region" description="Low complexity" evidence="8">
    <location>
        <begin position="144"/>
        <end position="155"/>
    </location>
</feature>
<name>N6UM14_DENPD</name>
<keyword evidence="13" id="KW-1185">Reference proteome</keyword>
<dbReference type="OrthoDB" id="6361449at2759"/>
<feature type="non-terminal residue" evidence="10">
    <location>
        <position position="1"/>
    </location>
</feature>
<dbReference type="GO" id="GO:0003690">
    <property type="term" value="F:double-stranded DNA binding"/>
    <property type="evidence" value="ECO:0007669"/>
    <property type="project" value="TreeGrafter"/>
</dbReference>
<dbReference type="OMA" id="HPKISEM"/>
<feature type="region of interest" description="Disordered" evidence="8">
    <location>
        <begin position="1"/>
        <end position="36"/>
    </location>
</feature>